<dbReference type="GO" id="GO:0003676">
    <property type="term" value="F:nucleic acid binding"/>
    <property type="evidence" value="ECO:0007669"/>
    <property type="project" value="InterPro"/>
</dbReference>
<dbReference type="Gene3D" id="4.10.60.10">
    <property type="entry name" value="Zinc finger, CCHC-type"/>
    <property type="match status" value="1"/>
</dbReference>
<keyword evidence="1" id="KW-0507">mRNA processing</keyword>
<dbReference type="GO" id="GO:0006397">
    <property type="term" value="P:mRNA processing"/>
    <property type="evidence" value="ECO:0007669"/>
    <property type="project" value="UniProtKB-KW"/>
</dbReference>
<gene>
    <name evidence="2" type="ORF">O181_009310</name>
</gene>
<organism evidence="2 3">
    <name type="scientific">Austropuccinia psidii MF-1</name>
    <dbReference type="NCBI Taxonomy" id="1389203"/>
    <lineage>
        <taxon>Eukaryota</taxon>
        <taxon>Fungi</taxon>
        <taxon>Dikarya</taxon>
        <taxon>Basidiomycota</taxon>
        <taxon>Pucciniomycotina</taxon>
        <taxon>Pucciniomycetes</taxon>
        <taxon>Pucciniales</taxon>
        <taxon>Sphaerophragmiaceae</taxon>
        <taxon>Austropuccinia</taxon>
    </lineage>
</organism>
<evidence type="ECO:0000313" key="2">
    <source>
        <dbReference type="EMBL" id="MBW0469595.1"/>
    </source>
</evidence>
<name>A0A9Q3BR32_9BASI</name>
<proteinExistence type="predicted"/>
<evidence type="ECO:0000313" key="3">
    <source>
        <dbReference type="Proteomes" id="UP000765509"/>
    </source>
</evidence>
<dbReference type="GO" id="GO:0008270">
    <property type="term" value="F:zinc ion binding"/>
    <property type="evidence" value="ECO:0007669"/>
    <property type="project" value="InterPro"/>
</dbReference>
<dbReference type="EMBL" id="AVOT02002232">
    <property type="protein sequence ID" value="MBW0469595.1"/>
    <property type="molecule type" value="Genomic_DNA"/>
</dbReference>
<protein>
    <submittedName>
        <fullName evidence="2">Uncharacterized protein</fullName>
    </submittedName>
</protein>
<dbReference type="AlphaFoldDB" id="A0A9Q3BR32"/>
<evidence type="ECO:0000256" key="1">
    <source>
        <dbReference type="ARBA" id="ARBA00022664"/>
    </source>
</evidence>
<dbReference type="InterPro" id="IPR036875">
    <property type="entry name" value="Znf_CCHC_sf"/>
</dbReference>
<keyword evidence="3" id="KW-1185">Reference proteome</keyword>
<accession>A0A9Q3BR32</accession>
<dbReference type="OrthoDB" id="2506424at2759"/>
<comment type="caution">
    <text evidence="2">The sequence shown here is derived from an EMBL/GenBank/DDBJ whole genome shotgun (WGS) entry which is preliminary data.</text>
</comment>
<reference evidence="2" key="1">
    <citation type="submission" date="2021-03" db="EMBL/GenBank/DDBJ databases">
        <title>Draft genome sequence of rust myrtle Austropuccinia psidii MF-1, a brazilian biotype.</title>
        <authorList>
            <person name="Quecine M.C."/>
            <person name="Pachon D.M.R."/>
            <person name="Bonatelli M.L."/>
            <person name="Correr F.H."/>
            <person name="Franceschini L.M."/>
            <person name="Leite T.F."/>
            <person name="Margarido G.R.A."/>
            <person name="Almeida C.A."/>
            <person name="Ferrarezi J.A."/>
            <person name="Labate C.A."/>
        </authorList>
    </citation>
    <scope>NUCLEOTIDE SEQUENCE</scope>
    <source>
        <strain evidence="2">MF-1</strain>
    </source>
</reference>
<dbReference type="SUPFAM" id="SSF57756">
    <property type="entry name" value="Retrovirus zinc finger-like domains"/>
    <property type="match status" value="1"/>
</dbReference>
<dbReference type="Proteomes" id="UP000765509">
    <property type="component" value="Unassembled WGS sequence"/>
</dbReference>
<sequence length="146" mass="17016">MESLKKLKWVGDPCGEEKSHGSLISYLSDKEIAKNIIRGHLAFKRTHLQAVSFQLGPIQCFNFLKVGHIASSCKNKPTCIRCGHQHKVREWKEEIDYQHFTRFIKHDMENNKPVDRIYEKYFDSVFSNKCPIKQAKLEKSSTARFS</sequence>